<dbReference type="PANTHER" id="PTHR43800">
    <property type="entry name" value="PEPTIDYL-LYSINE N-ACETYLTRANSFERASE YJAB"/>
    <property type="match status" value="1"/>
</dbReference>
<evidence type="ECO:0000313" key="4">
    <source>
        <dbReference type="EMBL" id="TWE08196.1"/>
    </source>
</evidence>
<organism evidence="4 5">
    <name type="scientific">Neobacillus bataviensis</name>
    <dbReference type="NCBI Taxonomy" id="220685"/>
    <lineage>
        <taxon>Bacteria</taxon>
        <taxon>Bacillati</taxon>
        <taxon>Bacillota</taxon>
        <taxon>Bacilli</taxon>
        <taxon>Bacillales</taxon>
        <taxon>Bacillaceae</taxon>
        <taxon>Neobacillus</taxon>
    </lineage>
</organism>
<evidence type="ECO:0000313" key="5">
    <source>
        <dbReference type="Proteomes" id="UP000319671"/>
    </source>
</evidence>
<dbReference type="InterPro" id="IPR016181">
    <property type="entry name" value="Acyl_CoA_acyltransferase"/>
</dbReference>
<dbReference type="RefSeq" id="WP_144561925.1">
    <property type="nucleotide sequence ID" value="NZ_VIVN01000001.1"/>
</dbReference>
<comment type="caution">
    <text evidence="4">The sequence shown here is derived from an EMBL/GenBank/DDBJ whole genome shotgun (WGS) entry which is preliminary data.</text>
</comment>
<keyword evidence="2" id="KW-0012">Acyltransferase</keyword>
<dbReference type="Proteomes" id="UP000319671">
    <property type="component" value="Unassembled WGS sequence"/>
</dbReference>
<proteinExistence type="predicted"/>
<dbReference type="EMBL" id="VIVN01000001">
    <property type="protein sequence ID" value="TWE08196.1"/>
    <property type="molecule type" value="Genomic_DNA"/>
</dbReference>
<dbReference type="Gene3D" id="3.40.630.30">
    <property type="match status" value="1"/>
</dbReference>
<sequence length="128" mass="14910">MLTRYKKMFNKIAMGLLSFMPNEKDLQRLQMTITQYETEQNRQLFLWKEEEGIIGLVGVLFVEKDLMQILHISVNPSHRGKGIGKKMIKTLKELYPDPHFVPDEHTRAFFVKCDIHDSFPSGLSEILA</sequence>
<dbReference type="InterPro" id="IPR000182">
    <property type="entry name" value="GNAT_dom"/>
</dbReference>
<dbReference type="PROSITE" id="PS51186">
    <property type="entry name" value="GNAT"/>
    <property type="match status" value="1"/>
</dbReference>
<gene>
    <name evidence="4" type="ORF">FB550_101211</name>
</gene>
<protein>
    <submittedName>
        <fullName evidence="4">Riboflavin biosynthesis RibT protein</fullName>
    </submittedName>
</protein>
<reference evidence="4 5" key="1">
    <citation type="submission" date="2019-06" db="EMBL/GenBank/DDBJ databases">
        <title>Sorghum-associated microbial communities from plants grown in Nebraska, USA.</title>
        <authorList>
            <person name="Schachtman D."/>
        </authorList>
    </citation>
    <scope>NUCLEOTIDE SEQUENCE [LARGE SCALE GENOMIC DNA]</scope>
    <source>
        <strain evidence="4 5">2482</strain>
    </source>
</reference>
<accession>A0A561DXY0</accession>
<dbReference type="Pfam" id="PF00583">
    <property type="entry name" value="Acetyltransf_1"/>
    <property type="match status" value="1"/>
</dbReference>
<name>A0A561DXY0_9BACI</name>
<evidence type="ECO:0000256" key="1">
    <source>
        <dbReference type="ARBA" id="ARBA00022679"/>
    </source>
</evidence>
<dbReference type="AlphaFoldDB" id="A0A561DXY0"/>
<dbReference type="GO" id="GO:0016747">
    <property type="term" value="F:acyltransferase activity, transferring groups other than amino-acyl groups"/>
    <property type="evidence" value="ECO:0007669"/>
    <property type="project" value="InterPro"/>
</dbReference>
<evidence type="ECO:0000256" key="2">
    <source>
        <dbReference type="ARBA" id="ARBA00023315"/>
    </source>
</evidence>
<feature type="domain" description="N-acetyltransferase" evidence="3">
    <location>
        <begin position="3"/>
        <end position="128"/>
    </location>
</feature>
<keyword evidence="5" id="KW-1185">Reference proteome</keyword>
<dbReference type="PANTHER" id="PTHR43800:SF1">
    <property type="entry name" value="PEPTIDYL-LYSINE N-ACETYLTRANSFERASE YJAB"/>
    <property type="match status" value="1"/>
</dbReference>
<dbReference type="SUPFAM" id="SSF55729">
    <property type="entry name" value="Acyl-CoA N-acyltransferases (Nat)"/>
    <property type="match status" value="1"/>
</dbReference>
<keyword evidence="1" id="KW-0808">Transferase</keyword>
<evidence type="ECO:0000259" key="3">
    <source>
        <dbReference type="PROSITE" id="PS51186"/>
    </source>
</evidence>
<dbReference type="CDD" id="cd04301">
    <property type="entry name" value="NAT_SF"/>
    <property type="match status" value="1"/>
</dbReference>